<comment type="similarity">
    <text evidence="1 6">Belongs to the NusB family.</text>
</comment>
<protein>
    <recommendedName>
        <fullName evidence="6">Transcription antitermination protein NusB</fullName>
    </recommendedName>
    <alternativeName>
        <fullName evidence="6">Antitermination factor NusB</fullName>
    </alternativeName>
</protein>
<feature type="domain" description="NusB/RsmB/TIM44" evidence="7">
    <location>
        <begin position="13"/>
        <end position="139"/>
    </location>
</feature>
<dbReference type="Proteomes" id="UP000199393">
    <property type="component" value="Chromosome I"/>
</dbReference>
<keyword evidence="3 6" id="KW-0694">RNA-binding</keyword>
<dbReference type="GO" id="GO:0003723">
    <property type="term" value="F:RNA binding"/>
    <property type="evidence" value="ECO:0007669"/>
    <property type="project" value="UniProtKB-UniRule"/>
</dbReference>
<dbReference type="GO" id="GO:0006353">
    <property type="term" value="P:DNA-templated transcription termination"/>
    <property type="evidence" value="ECO:0007669"/>
    <property type="project" value="UniProtKB-UniRule"/>
</dbReference>
<comment type="function">
    <text evidence="6">Involved in transcription antitermination. Required for transcription of ribosomal RNA (rRNA) genes. Binds specifically to the boxA antiterminator sequence of the ribosomal RNA (rrn) operons.</text>
</comment>
<dbReference type="PATRIC" id="fig|307121.4.peg.2159"/>
<dbReference type="STRING" id="307121.GA0070620_2106"/>
<dbReference type="Gene3D" id="1.10.940.10">
    <property type="entry name" value="NusB-like"/>
    <property type="match status" value="1"/>
</dbReference>
<sequence>MAEGPKQQMPARRKARKRALDVLFEADLRDQPPVEVLAGYLQRIERPHPEHLGYAVGLVEGVAAHLDRIDELIASYTEGWTLDRMPVVDRNLARIAVYELLYVDEIDDAVAISEAVELARQMSTDDSPRFLNGVLGRIAEYATR</sequence>
<dbReference type="EMBL" id="LT598496">
    <property type="protein sequence ID" value="SBV26612.1"/>
    <property type="molecule type" value="Genomic_DNA"/>
</dbReference>
<dbReference type="HAMAP" id="MF_00073">
    <property type="entry name" value="NusB"/>
    <property type="match status" value="1"/>
</dbReference>
<keyword evidence="2 6" id="KW-0889">Transcription antitermination</keyword>
<evidence type="ECO:0000256" key="6">
    <source>
        <dbReference type="HAMAP-Rule" id="MF_00073"/>
    </source>
</evidence>
<evidence type="ECO:0000256" key="5">
    <source>
        <dbReference type="ARBA" id="ARBA00023163"/>
    </source>
</evidence>
<proteinExistence type="inferred from homology"/>
<dbReference type="GO" id="GO:0005829">
    <property type="term" value="C:cytosol"/>
    <property type="evidence" value="ECO:0007669"/>
    <property type="project" value="TreeGrafter"/>
</dbReference>
<dbReference type="GO" id="GO:0031564">
    <property type="term" value="P:transcription antitermination"/>
    <property type="evidence" value="ECO:0007669"/>
    <property type="project" value="UniProtKB-KW"/>
</dbReference>
<keyword evidence="4 6" id="KW-0805">Transcription regulation</keyword>
<evidence type="ECO:0000313" key="9">
    <source>
        <dbReference type="Proteomes" id="UP000199393"/>
    </source>
</evidence>
<name>A0A1C3N1Y8_9ACTN</name>
<reference evidence="9" key="1">
    <citation type="submission" date="2016-06" db="EMBL/GenBank/DDBJ databases">
        <authorList>
            <person name="Varghese N."/>
            <person name="Submissions Spin"/>
        </authorList>
    </citation>
    <scope>NUCLEOTIDE SEQUENCE [LARGE SCALE GENOMIC DNA]</scope>
    <source>
        <strain evidence="9">DSM 45344</strain>
    </source>
</reference>
<evidence type="ECO:0000256" key="1">
    <source>
        <dbReference type="ARBA" id="ARBA00005952"/>
    </source>
</evidence>
<dbReference type="OrthoDB" id="3528057at2"/>
<keyword evidence="5 6" id="KW-0804">Transcription</keyword>
<gene>
    <name evidence="6" type="primary">nusB</name>
    <name evidence="8" type="ORF">GA0070620_2106</name>
</gene>
<keyword evidence="9" id="KW-1185">Reference proteome</keyword>
<dbReference type="SUPFAM" id="SSF48013">
    <property type="entry name" value="NusB-like"/>
    <property type="match status" value="1"/>
</dbReference>
<dbReference type="InterPro" id="IPR006027">
    <property type="entry name" value="NusB_RsmB_TIM44"/>
</dbReference>
<evidence type="ECO:0000256" key="3">
    <source>
        <dbReference type="ARBA" id="ARBA00022884"/>
    </source>
</evidence>
<dbReference type="NCBIfam" id="TIGR01951">
    <property type="entry name" value="nusB"/>
    <property type="match status" value="1"/>
</dbReference>
<dbReference type="PANTHER" id="PTHR11078">
    <property type="entry name" value="N UTILIZATION SUBSTANCE PROTEIN B-RELATED"/>
    <property type="match status" value="1"/>
</dbReference>
<dbReference type="PANTHER" id="PTHR11078:SF3">
    <property type="entry name" value="ANTITERMINATION NUSB DOMAIN-CONTAINING PROTEIN"/>
    <property type="match status" value="1"/>
</dbReference>
<dbReference type="InterPro" id="IPR035926">
    <property type="entry name" value="NusB-like_sf"/>
</dbReference>
<evidence type="ECO:0000259" key="7">
    <source>
        <dbReference type="Pfam" id="PF01029"/>
    </source>
</evidence>
<organism evidence="8 9">
    <name type="scientific">Micromonospora krabiensis</name>
    <dbReference type="NCBI Taxonomy" id="307121"/>
    <lineage>
        <taxon>Bacteria</taxon>
        <taxon>Bacillati</taxon>
        <taxon>Actinomycetota</taxon>
        <taxon>Actinomycetes</taxon>
        <taxon>Micromonosporales</taxon>
        <taxon>Micromonosporaceae</taxon>
        <taxon>Micromonospora</taxon>
    </lineage>
</organism>
<evidence type="ECO:0000313" key="8">
    <source>
        <dbReference type="EMBL" id="SBV26612.1"/>
    </source>
</evidence>
<evidence type="ECO:0000256" key="4">
    <source>
        <dbReference type="ARBA" id="ARBA00023015"/>
    </source>
</evidence>
<evidence type="ECO:0000256" key="2">
    <source>
        <dbReference type="ARBA" id="ARBA00022814"/>
    </source>
</evidence>
<accession>A0A1C3N1Y8</accession>
<dbReference type="InterPro" id="IPR011605">
    <property type="entry name" value="NusB_fam"/>
</dbReference>
<dbReference type="Pfam" id="PF01029">
    <property type="entry name" value="NusB"/>
    <property type="match status" value="1"/>
</dbReference>
<dbReference type="AlphaFoldDB" id="A0A1C3N1Y8"/>